<evidence type="ECO:0000313" key="3">
    <source>
        <dbReference type="Proteomes" id="UP001215598"/>
    </source>
</evidence>
<comment type="caution">
    <text evidence="2">The sequence shown here is derived from an EMBL/GenBank/DDBJ whole genome shotgun (WGS) entry which is preliminary data.</text>
</comment>
<organism evidence="2 3">
    <name type="scientific">Mycena metata</name>
    <dbReference type="NCBI Taxonomy" id="1033252"/>
    <lineage>
        <taxon>Eukaryota</taxon>
        <taxon>Fungi</taxon>
        <taxon>Dikarya</taxon>
        <taxon>Basidiomycota</taxon>
        <taxon>Agaricomycotina</taxon>
        <taxon>Agaricomycetes</taxon>
        <taxon>Agaricomycetidae</taxon>
        <taxon>Agaricales</taxon>
        <taxon>Marasmiineae</taxon>
        <taxon>Mycenaceae</taxon>
        <taxon>Mycena</taxon>
    </lineage>
</organism>
<proteinExistence type="predicted"/>
<sequence length="566" mass="63785">MSTIQLSNVFSMGTERRRPVDEYIPPVQEPYHFITFIASQVKEMFPERNICDDPAVRWAIAAPTPAPPSYAQQKTQQFSPLFAFHRKAWGRPWPRHWNAVTRDEIGRVDKGDEMYFNSGIVERFEYCCLESIKEVCTAFQAPFYLKDVLVVRQEYNRMLLMMDDSPSGLHVITGQPGIGKRAFLALLLLHRMQNRLPTAVQVDSAQYFIFDDFGATQYDAQNDSDTTRLRKCWALCDSNYQMTTPCGKILSYAQQIVLTAYPEPARWKGMCEQLGGTVLILGLPTAMEIAAVLKELGLDPSATLGHVGKWGPSLRVAIGVIEEPYRLKQHAGTVWSSDAASVTQSGLGTMPTDGGSNLLFLDRRLTESTTRRPRAVLVVPTKHLAEILDEHTRGLSNRRAFALFCTLSLHSLTPGWMHELEMHRRLMDAGEIQLFSGHDTMEVTITSNFRYGTAGILKNRHLGTPFYWVPSTPNFPGIDSVLGDANDNIFTLQATTTADHDPAEEGIRKAWDAIPRKLRENSRWHFVLVCQHPAHAISLLNFFGEQTRRLTLGPTESEVKVWACVL</sequence>
<reference evidence="2" key="1">
    <citation type="submission" date="2023-03" db="EMBL/GenBank/DDBJ databases">
        <title>Massive genome expansion in bonnet fungi (Mycena s.s.) driven by repeated elements and novel gene families across ecological guilds.</title>
        <authorList>
            <consortium name="Lawrence Berkeley National Laboratory"/>
            <person name="Harder C.B."/>
            <person name="Miyauchi S."/>
            <person name="Viragh M."/>
            <person name="Kuo A."/>
            <person name="Thoen E."/>
            <person name="Andreopoulos B."/>
            <person name="Lu D."/>
            <person name="Skrede I."/>
            <person name="Drula E."/>
            <person name="Henrissat B."/>
            <person name="Morin E."/>
            <person name="Kohler A."/>
            <person name="Barry K."/>
            <person name="LaButti K."/>
            <person name="Morin E."/>
            <person name="Salamov A."/>
            <person name="Lipzen A."/>
            <person name="Mereny Z."/>
            <person name="Hegedus B."/>
            <person name="Baldrian P."/>
            <person name="Stursova M."/>
            <person name="Weitz H."/>
            <person name="Taylor A."/>
            <person name="Grigoriev I.V."/>
            <person name="Nagy L.G."/>
            <person name="Martin F."/>
            <person name="Kauserud H."/>
        </authorList>
    </citation>
    <scope>NUCLEOTIDE SEQUENCE</scope>
    <source>
        <strain evidence="2">CBHHK182m</strain>
    </source>
</reference>
<dbReference type="InterPro" id="IPR025609">
    <property type="entry name" value="Lsm14-like_N"/>
</dbReference>
<dbReference type="InterPro" id="IPR010920">
    <property type="entry name" value="LSM_dom_sf"/>
</dbReference>
<dbReference type="PANTHER" id="PTHR33129">
    <property type="entry name" value="PROTEIN KINASE DOMAIN-CONTAINING PROTEIN-RELATED"/>
    <property type="match status" value="1"/>
</dbReference>
<dbReference type="Proteomes" id="UP001215598">
    <property type="component" value="Unassembled WGS sequence"/>
</dbReference>
<dbReference type="SUPFAM" id="SSF50182">
    <property type="entry name" value="Sm-like ribonucleoproteins"/>
    <property type="match status" value="1"/>
</dbReference>
<dbReference type="AlphaFoldDB" id="A0AAD7J5G2"/>
<dbReference type="EMBL" id="JARKIB010000045">
    <property type="protein sequence ID" value="KAJ7757123.1"/>
    <property type="molecule type" value="Genomic_DNA"/>
</dbReference>
<dbReference type="Gene3D" id="2.30.30.100">
    <property type="match status" value="1"/>
</dbReference>
<evidence type="ECO:0000259" key="1">
    <source>
        <dbReference type="Pfam" id="PF12701"/>
    </source>
</evidence>
<dbReference type="InterPro" id="IPR052980">
    <property type="entry name" value="Crinkler_effector"/>
</dbReference>
<accession>A0AAD7J5G2</accession>
<feature type="domain" description="Lsm14-like N-terminal" evidence="1">
    <location>
        <begin position="2"/>
        <end position="44"/>
    </location>
</feature>
<evidence type="ECO:0000313" key="2">
    <source>
        <dbReference type="EMBL" id="KAJ7757123.1"/>
    </source>
</evidence>
<dbReference type="PANTHER" id="PTHR33129:SF1">
    <property type="entry name" value="ATP-BINDING PROTEIN"/>
    <property type="match status" value="1"/>
</dbReference>
<name>A0AAD7J5G2_9AGAR</name>
<dbReference type="Pfam" id="PF12701">
    <property type="entry name" value="LSM14"/>
    <property type="match status" value="1"/>
</dbReference>
<gene>
    <name evidence="2" type="ORF">B0H16DRAFT_1416959</name>
</gene>
<protein>
    <recommendedName>
        <fullName evidence="1">Lsm14-like N-terminal domain-containing protein</fullName>
    </recommendedName>
</protein>
<keyword evidence="3" id="KW-1185">Reference proteome</keyword>